<dbReference type="Proteomes" id="UP001302274">
    <property type="component" value="Unassembled WGS sequence"/>
</dbReference>
<protein>
    <recommendedName>
        <fullName evidence="4">Polysaccharide export outer membrane protein</fullName>
    </recommendedName>
</protein>
<dbReference type="EMBL" id="JAYGJQ010000001">
    <property type="protein sequence ID" value="MEA9355705.1"/>
    <property type="molecule type" value="Genomic_DNA"/>
</dbReference>
<dbReference type="InterPro" id="IPR049712">
    <property type="entry name" value="Poly_export"/>
</dbReference>
<dbReference type="PROSITE" id="PS51257">
    <property type="entry name" value="PROKAR_LIPOPROTEIN"/>
    <property type="match status" value="1"/>
</dbReference>
<name>A0ABU5VRM5_9BACT</name>
<reference evidence="2 3" key="1">
    <citation type="submission" date="2023-11" db="EMBL/GenBank/DDBJ databases">
        <title>A Novel Polar Bacteriovorax (B. antarcticus) Isolated from the Biocrust in Antarctica.</title>
        <authorList>
            <person name="Mun W."/>
            <person name="Choi S.Y."/>
            <person name="Mitchell R.J."/>
        </authorList>
    </citation>
    <scope>NUCLEOTIDE SEQUENCE [LARGE SCALE GENOMIC DNA]</scope>
    <source>
        <strain evidence="2 3">PP10</strain>
    </source>
</reference>
<dbReference type="PANTHER" id="PTHR33619:SF3">
    <property type="entry name" value="POLYSACCHARIDE EXPORT PROTEIN GFCE-RELATED"/>
    <property type="match status" value="1"/>
</dbReference>
<keyword evidence="3" id="KW-1185">Reference proteome</keyword>
<evidence type="ECO:0000313" key="3">
    <source>
        <dbReference type="Proteomes" id="UP001302274"/>
    </source>
</evidence>
<dbReference type="Gene3D" id="3.10.560.10">
    <property type="entry name" value="Outer membrane lipoprotein wza domain like"/>
    <property type="match status" value="2"/>
</dbReference>
<evidence type="ECO:0000313" key="2">
    <source>
        <dbReference type="EMBL" id="MEA9355705.1"/>
    </source>
</evidence>
<comment type="caution">
    <text evidence="2">The sequence shown here is derived from an EMBL/GenBank/DDBJ whole genome shotgun (WGS) entry which is preliminary data.</text>
</comment>
<proteinExistence type="predicted"/>
<organism evidence="2 3">
    <name type="scientific">Bacteriovorax antarcticus</name>
    <dbReference type="NCBI Taxonomy" id="3088717"/>
    <lineage>
        <taxon>Bacteria</taxon>
        <taxon>Pseudomonadati</taxon>
        <taxon>Bdellovibrionota</taxon>
        <taxon>Bacteriovoracia</taxon>
        <taxon>Bacteriovoracales</taxon>
        <taxon>Bacteriovoracaceae</taxon>
        <taxon>Bacteriovorax</taxon>
    </lineage>
</organism>
<dbReference type="Gene3D" id="3.30.1950.10">
    <property type="entry name" value="wza like domain"/>
    <property type="match status" value="1"/>
</dbReference>
<sequence>MKYLLFLLSATSIFLVAGCSSNSVKNYPRYSEHVAKMMEHQEAANPANQMSSEVPDLSKVPVYMAPGHLFTMSHSSDSKLSGKFRADFNGILQLPYNVNVDVSNKTFPEVKETVLNAYRRFFQKGVESVNFTLTSRDFWVEVRGLVKKPGRYLVRPSDSLDLVVDAAGGVQGDISVDYFTASLKQSTYEYQVLLNRYFESNESADKIRWLGGDSVFISKLDSLAGASREIPFVTMLGGVIKPGKVLHQKDASLYYYIEKSGGMVQGLGYEECYVFRNTTEGVKRINFSFDKPETIPVIFPNDTVYMNSKVETEGDTWLQRLSSVAGIISTAALLIIAL</sequence>
<feature type="signal peptide" evidence="1">
    <location>
        <begin position="1"/>
        <end position="17"/>
    </location>
</feature>
<dbReference type="PANTHER" id="PTHR33619">
    <property type="entry name" value="POLYSACCHARIDE EXPORT PROTEIN GFCE-RELATED"/>
    <property type="match status" value="1"/>
</dbReference>
<feature type="chain" id="PRO_5046630164" description="Polysaccharide export outer membrane protein" evidence="1">
    <location>
        <begin position="18"/>
        <end position="338"/>
    </location>
</feature>
<keyword evidence="1" id="KW-0732">Signal</keyword>
<dbReference type="RefSeq" id="WP_323575332.1">
    <property type="nucleotide sequence ID" value="NZ_JAYGJQ010000001.1"/>
</dbReference>
<gene>
    <name evidence="2" type="ORF">SHI21_05820</name>
</gene>
<accession>A0ABU5VRM5</accession>
<evidence type="ECO:0008006" key="4">
    <source>
        <dbReference type="Google" id="ProtNLM"/>
    </source>
</evidence>
<evidence type="ECO:0000256" key="1">
    <source>
        <dbReference type="SAM" id="SignalP"/>
    </source>
</evidence>